<dbReference type="EMBL" id="LR797518">
    <property type="protein sequence ID" value="CAB4222415.1"/>
    <property type="molecule type" value="Genomic_DNA"/>
</dbReference>
<dbReference type="PROSITE" id="PS51257">
    <property type="entry name" value="PROKAR_LIPOPROTEIN"/>
    <property type="match status" value="1"/>
</dbReference>
<reference evidence="4" key="1">
    <citation type="submission" date="2020-05" db="EMBL/GenBank/DDBJ databases">
        <authorList>
            <person name="Chiriac C."/>
            <person name="Salcher M."/>
            <person name="Ghai R."/>
            <person name="Kavagutti S V."/>
        </authorList>
    </citation>
    <scope>NUCLEOTIDE SEQUENCE</scope>
</reference>
<proteinExistence type="predicted"/>
<evidence type="ECO:0008006" key="8">
    <source>
        <dbReference type="Google" id="ProtNLM"/>
    </source>
</evidence>
<dbReference type="EMBL" id="LR796860">
    <property type="protein sequence ID" value="CAB4170249.1"/>
    <property type="molecule type" value="Genomic_DNA"/>
</dbReference>
<protein>
    <recommendedName>
        <fullName evidence="8">Lipoprotein</fullName>
    </recommendedName>
</protein>
<dbReference type="EMBL" id="LR797369">
    <property type="protein sequence ID" value="CAB4211142.1"/>
    <property type="molecule type" value="Genomic_DNA"/>
</dbReference>
<dbReference type="EMBL" id="LR796945">
    <property type="protein sequence ID" value="CAB4177008.1"/>
    <property type="molecule type" value="Genomic_DNA"/>
</dbReference>
<evidence type="ECO:0000313" key="3">
    <source>
        <dbReference type="EMBL" id="CAB4182180.1"/>
    </source>
</evidence>
<organism evidence="4">
    <name type="scientific">uncultured Caudovirales phage</name>
    <dbReference type="NCBI Taxonomy" id="2100421"/>
    <lineage>
        <taxon>Viruses</taxon>
        <taxon>Duplodnaviria</taxon>
        <taxon>Heunggongvirae</taxon>
        <taxon>Uroviricota</taxon>
        <taxon>Caudoviricetes</taxon>
        <taxon>Peduoviridae</taxon>
        <taxon>Maltschvirus</taxon>
        <taxon>Maltschvirus maltsch</taxon>
    </lineage>
</organism>
<accession>A0A6J5R251</accession>
<evidence type="ECO:0000313" key="5">
    <source>
        <dbReference type="EMBL" id="CAB4211142.1"/>
    </source>
</evidence>
<gene>
    <name evidence="3" type="ORF">UFOVP1065_164</name>
    <name evidence="4" type="ORF">UFOVP1198_133</name>
    <name evidence="5" type="ORF">UFOVP1418_125</name>
    <name evidence="7" type="ORF">UFOVP1524_25</name>
    <name evidence="6" type="ORF">UFOVP1651_25</name>
    <name evidence="1" type="ORF">UFOVP908_3</name>
    <name evidence="2" type="ORF">UFOVP990_133</name>
</gene>
<sequence>MLNKIGVFASAFLLVGCASTKPKIIDKPVLVERMELILPQVQPVSQSPMEWVVITASNAEEKLEMLKSKENVTYFALTAQGYQNLSMNVAELRRYIEQQNAVIAAYQAYYANLPKPVKQKQ</sequence>
<dbReference type="EMBL" id="LR797157">
    <property type="protein sequence ID" value="CAB4190793.1"/>
    <property type="molecule type" value="Genomic_DNA"/>
</dbReference>
<evidence type="ECO:0000313" key="1">
    <source>
        <dbReference type="EMBL" id="CAB4170249.1"/>
    </source>
</evidence>
<dbReference type="EMBL" id="LR797021">
    <property type="protein sequence ID" value="CAB4182180.1"/>
    <property type="molecule type" value="Genomic_DNA"/>
</dbReference>
<evidence type="ECO:0000313" key="4">
    <source>
        <dbReference type="EMBL" id="CAB4190793.1"/>
    </source>
</evidence>
<evidence type="ECO:0000313" key="6">
    <source>
        <dbReference type="EMBL" id="CAB4222415.1"/>
    </source>
</evidence>
<evidence type="ECO:0000313" key="7">
    <source>
        <dbReference type="EMBL" id="CAB5227646.1"/>
    </source>
</evidence>
<name>A0A6J5R251_9CAUD</name>
<dbReference type="EMBL" id="LR798378">
    <property type="protein sequence ID" value="CAB5227646.1"/>
    <property type="molecule type" value="Genomic_DNA"/>
</dbReference>
<evidence type="ECO:0000313" key="2">
    <source>
        <dbReference type="EMBL" id="CAB4177008.1"/>
    </source>
</evidence>